<evidence type="ECO:0000313" key="1">
    <source>
        <dbReference type="EMBL" id="KJE75665.1"/>
    </source>
</evidence>
<gene>
    <name evidence="1" type="ORF">FEAC_26250</name>
</gene>
<evidence type="ECO:0000313" key="2">
    <source>
        <dbReference type="Proteomes" id="UP000032336"/>
    </source>
</evidence>
<organism evidence="1 2">
    <name type="scientific">Ferrimicrobium acidiphilum DSM 19497</name>
    <dbReference type="NCBI Taxonomy" id="1121877"/>
    <lineage>
        <taxon>Bacteria</taxon>
        <taxon>Bacillati</taxon>
        <taxon>Actinomycetota</taxon>
        <taxon>Acidimicrobiia</taxon>
        <taxon>Acidimicrobiales</taxon>
        <taxon>Acidimicrobiaceae</taxon>
        <taxon>Ferrimicrobium</taxon>
    </lineage>
</organism>
<dbReference type="AlphaFoldDB" id="A0A0D8FQW3"/>
<reference evidence="1 2" key="1">
    <citation type="submission" date="2015-01" db="EMBL/GenBank/DDBJ databases">
        <title>Draft genome of the acidophilic iron oxidizer Ferrimicrobium acidiphilum strain T23.</title>
        <authorList>
            <person name="Poehlein A."/>
            <person name="Eisen S."/>
            <person name="Schloemann M."/>
            <person name="Johnson B.D."/>
            <person name="Daniel R."/>
            <person name="Muehling M."/>
        </authorList>
    </citation>
    <scope>NUCLEOTIDE SEQUENCE [LARGE SCALE GENOMIC DNA]</scope>
    <source>
        <strain evidence="1 2">T23</strain>
    </source>
</reference>
<dbReference type="EMBL" id="JXUW01000033">
    <property type="protein sequence ID" value="KJE75665.1"/>
    <property type="molecule type" value="Genomic_DNA"/>
</dbReference>
<comment type="caution">
    <text evidence="1">The sequence shown here is derived from an EMBL/GenBank/DDBJ whole genome shotgun (WGS) entry which is preliminary data.</text>
</comment>
<sequence>MVFALLRCGIVSLDTGYQGVECYSRGIVVCVIRLGTRVPVVADILPVRGLWIEVGIAIPNGLLQFPDALT</sequence>
<keyword evidence="2" id="KW-1185">Reference proteome</keyword>
<accession>A0A0D8FQW3</accession>
<name>A0A0D8FQW3_9ACTN</name>
<protein>
    <submittedName>
        <fullName evidence="1">Uncharacterized protein</fullName>
    </submittedName>
</protein>
<dbReference type="Proteomes" id="UP000032336">
    <property type="component" value="Unassembled WGS sequence"/>
</dbReference>
<proteinExistence type="predicted"/>